<keyword evidence="11" id="KW-1185">Reference proteome</keyword>
<feature type="transmembrane region" description="Helical" evidence="8">
    <location>
        <begin position="118"/>
        <end position="137"/>
    </location>
</feature>
<feature type="transmembrane region" description="Helical" evidence="8">
    <location>
        <begin position="6"/>
        <end position="25"/>
    </location>
</feature>
<organism evidence="10 11">
    <name type="scientific">Symmachiella dynata</name>
    <dbReference type="NCBI Taxonomy" id="2527995"/>
    <lineage>
        <taxon>Bacteria</taxon>
        <taxon>Pseudomonadati</taxon>
        <taxon>Planctomycetota</taxon>
        <taxon>Planctomycetia</taxon>
        <taxon>Planctomycetales</taxon>
        <taxon>Planctomycetaceae</taxon>
        <taxon>Symmachiella</taxon>
    </lineage>
</organism>
<gene>
    <name evidence="10" type="primary">ybaL</name>
    <name evidence="10" type="ORF">Mal52_47950</name>
</gene>
<dbReference type="GO" id="GO:0006813">
    <property type="term" value="P:potassium ion transport"/>
    <property type="evidence" value="ECO:0007669"/>
    <property type="project" value="InterPro"/>
</dbReference>
<feature type="transmembrane region" description="Helical" evidence="8">
    <location>
        <begin position="32"/>
        <end position="51"/>
    </location>
</feature>
<evidence type="ECO:0000259" key="9">
    <source>
        <dbReference type="PROSITE" id="PS51201"/>
    </source>
</evidence>
<dbReference type="Pfam" id="PF02254">
    <property type="entry name" value="TrkA_N"/>
    <property type="match status" value="1"/>
</dbReference>
<evidence type="ECO:0000256" key="4">
    <source>
        <dbReference type="ARBA" id="ARBA00022692"/>
    </source>
</evidence>
<keyword evidence="3" id="KW-0813">Transport</keyword>
<dbReference type="GO" id="GO:0015297">
    <property type="term" value="F:antiporter activity"/>
    <property type="evidence" value="ECO:0007669"/>
    <property type="project" value="InterPro"/>
</dbReference>
<feature type="transmembrane region" description="Helical" evidence="8">
    <location>
        <begin position="242"/>
        <end position="261"/>
    </location>
</feature>
<dbReference type="SUPFAM" id="SSF51735">
    <property type="entry name" value="NAD(P)-binding Rossmann-fold domains"/>
    <property type="match status" value="1"/>
</dbReference>
<dbReference type="Pfam" id="PF00999">
    <property type="entry name" value="Na_H_Exchanger"/>
    <property type="match status" value="1"/>
</dbReference>
<feature type="transmembrane region" description="Helical" evidence="8">
    <location>
        <begin position="298"/>
        <end position="318"/>
    </location>
</feature>
<keyword evidence="4 8" id="KW-0812">Transmembrane</keyword>
<feature type="transmembrane region" description="Helical" evidence="8">
    <location>
        <begin position="149"/>
        <end position="172"/>
    </location>
</feature>
<evidence type="ECO:0000313" key="10">
    <source>
        <dbReference type="EMBL" id="QDU46277.1"/>
    </source>
</evidence>
<keyword evidence="6 8" id="KW-0472">Membrane</keyword>
<feature type="transmembrane region" description="Helical" evidence="8">
    <location>
        <begin position="273"/>
        <end position="292"/>
    </location>
</feature>
<feature type="transmembrane region" description="Helical" evidence="8">
    <location>
        <begin position="184"/>
        <end position="206"/>
    </location>
</feature>
<dbReference type="Gene3D" id="1.20.1530.20">
    <property type="match status" value="1"/>
</dbReference>
<comment type="subcellular location">
    <subcellularLocation>
        <location evidence="1">Membrane</location>
        <topology evidence="1">Multi-pass membrane protein</topology>
    </subcellularLocation>
</comment>
<dbReference type="PANTHER" id="PTHR42751">
    <property type="entry name" value="SODIUM/HYDROGEN EXCHANGER FAMILY/TRKA DOMAIN PROTEIN"/>
    <property type="match status" value="1"/>
</dbReference>
<dbReference type="AlphaFoldDB" id="A0A517ZUX0"/>
<accession>A0A517ZUX0</accession>
<protein>
    <submittedName>
        <fullName evidence="10">Inner membrane protein YbaL</fullName>
    </submittedName>
</protein>
<evidence type="ECO:0000256" key="6">
    <source>
        <dbReference type="ARBA" id="ARBA00023136"/>
    </source>
</evidence>
<dbReference type="InterPro" id="IPR006153">
    <property type="entry name" value="Cation/H_exchanger_TM"/>
</dbReference>
<dbReference type="InterPro" id="IPR003148">
    <property type="entry name" value="RCK_N"/>
</dbReference>
<evidence type="ECO:0000256" key="5">
    <source>
        <dbReference type="ARBA" id="ARBA00022989"/>
    </source>
</evidence>
<dbReference type="GO" id="GO:0016020">
    <property type="term" value="C:membrane"/>
    <property type="evidence" value="ECO:0007669"/>
    <property type="project" value="UniProtKB-SubCell"/>
</dbReference>
<evidence type="ECO:0000256" key="3">
    <source>
        <dbReference type="ARBA" id="ARBA00022448"/>
    </source>
</evidence>
<feature type="transmembrane region" description="Helical" evidence="8">
    <location>
        <begin position="361"/>
        <end position="381"/>
    </location>
</feature>
<dbReference type="RefSeq" id="WP_145378809.1">
    <property type="nucleotide sequence ID" value="NZ_CP036276.1"/>
</dbReference>
<feature type="transmembrane region" description="Helical" evidence="8">
    <location>
        <begin position="57"/>
        <end position="76"/>
    </location>
</feature>
<evidence type="ECO:0000256" key="2">
    <source>
        <dbReference type="ARBA" id="ARBA00005551"/>
    </source>
</evidence>
<reference evidence="10 11" key="1">
    <citation type="submission" date="2019-02" db="EMBL/GenBank/DDBJ databases">
        <title>Deep-cultivation of Planctomycetes and their phenomic and genomic characterization uncovers novel biology.</title>
        <authorList>
            <person name="Wiegand S."/>
            <person name="Jogler M."/>
            <person name="Boedeker C."/>
            <person name="Pinto D."/>
            <person name="Vollmers J."/>
            <person name="Rivas-Marin E."/>
            <person name="Kohn T."/>
            <person name="Peeters S.H."/>
            <person name="Heuer A."/>
            <person name="Rast P."/>
            <person name="Oberbeckmann S."/>
            <person name="Bunk B."/>
            <person name="Jeske O."/>
            <person name="Meyerdierks A."/>
            <person name="Storesund J.E."/>
            <person name="Kallscheuer N."/>
            <person name="Luecker S."/>
            <person name="Lage O.M."/>
            <person name="Pohl T."/>
            <person name="Merkel B.J."/>
            <person name="Hornburger P."/>
            <person name="Mueller R.-W."/>
            <person name="Bruemmer F."/>
            <person name="Labrenz M."/>
            <person name="Spormann A.M."/>
            <person name="Op den Camp H."/>
            <person name="Overmann J."/>
            <person name="Amann R."/>
            <person name="Jetten M.S.M."/>
            <person name="Mascher T."/>
            <person name="Medema M.H."/>
            <person name="Devos D.P."/>
            <person name="Kaster A.-K."/>
            <person name="Ovreas L."/>
            <person name="Rohde M."/>
            <person name="Galperin M.Y."/>
            <person name="Jogler C."/>
        </authorList>
    </citation>
    <scope>NUCLEOTIDE SEQUENCE [LARGE SCALE GENOMIC DNA]</scope>
    <source>
        <strain evidence="10 11">Mal52</strain>
    </source>
</reference>
<comment type="similarity">
    <text evidence="2">Belongs to the monovalent cation:proton antiporter 2 (CPA2) transporter (TC 2.A.37) family.</text>
</comment>
<dbReference type="InterPro" id="IPR036291">
    <property type="entry name" value="NAD(P)-bd_dom_sf"/>
</dbReference>
<feature type="region of interest" description="Disordered" evidence="7">
    <location>
        <begin position="545"/>
        <end position="570"/>
    </location>
</feature>
<evidence type="ECO:0000313" key="11">
    <source>
        <dbReference type="Proteomes" id="UP000319383"/>
    </source>
</evidence>
<dbReference type="KEGG" id="sdyn:Mal52_47950"/>
<name>A0A517ZUX0_9PLAN</name>
<dbReference type="PROSITE" id="PS51201">
    <property type="entry name" value="RCK_N"/>
    <property type="match status" value="1"/>
</dbReference>
<dbReference type="Gene3D" id="3.40.50.720">
    <property type="entry name" value="NAD(P)-binding Rossmann-like Domain"/>
    <property type="match status" value="1"/>
</dbReference>
<proteinExistence type="inferred from homology"/>
<evidence type="ECO:0000256" key="8">
    <source>
        <dbReference type="SAM" id="Phobius"/>
    </source>
</evidence>
<evidence type="ECO:0000256" key="1">
    <source>
        <dbReference type="ARBA" id="ARBA00004141"/>
    </source>
</evidence>
<dbReference type="EMBL" id="CP036276">
    <property type="protein sequence ID" value="QDU46277.1"/>
    <property type="molecule type" value="Genomic_DNA"/>
</dbReference>
<feature type="transmembrane region" description="Helical" evidence="8">
    <location>
        <begin position="88"/>
        <end position="112"/>
    </location>
</feature>
<dbReference type="PANTHER" id="PTHR42751:SF3">
    <property type="entry name" value="SODIUM_GLUTAMATE SYMPORTER"/>
    <property type="match status" value="1"/>
</dbReference>
<sequence length="570" mass="59497">MDIWQLLFEIVALLAGALILGGVFARFGQSPLVGYLIAGMLLGGPGSIHLVKSEQEIEVIAELGVALLLFSLGLEFSLARLRKLGNKALIGGILQVSVTLAAMTGVACLYGLGIREAVAVGAMVALSSTAVVLRTLMESGEIDTPYGGNSLAILLVQDIAVVPLAILIAVLAGGEGAREIAVNVGWIMLTAGLLIAGLYILLNVVAARALGGLTLVRNRELTTILAVVIGLGSAWVAHRAGISPALGAFIAGMILGGSPFATQIRADVSSLRVVLLTLFFGSAGMIADPVWIASHLFLVVGATAAIMLVKLAVTWIIFQRLGQSPAVAATTGISVSQIGEFAFVLGAVARTVGAISRETHLLIVSATIVSLLLSPLLLSYAGRVGYRLAKFVFRGRSVSPPGALTTAVTGHIVIVGFGPAGRIAAGALRASSIKVVVVDLNHEGVKKAKELGFDGHIGDATQYEVLEHARVRDAKAVIVTVPHNRTAVMVVEAVRGLAPNAHVVVRSRYQRDVNDLAISGADIIFGDEQEIGQELGRHLREWLAAHDKDAPPAAEPEDPQQDFSPNSDHK</sequence>
<dbReference type="GO" id="GO:1902600">
    <property type="term" value="P:proton transmembrane transport"/>
    <property type="evidence" value="ECO:0007669"/>
    <property type="project" value="InterPro"/>
</dbReference>
<feature type="domain" description="RCK N-terminal" evidence="9">
    <location>
        <begin position="409"/>
        <end position="525"/>
    </location>
</feature>
<dbReference type="InterPro" id="IPR038770">
    <property type="entry name" value="Na+/solute_symporter_sf"/>
</dbReference>
<dbReference type="Proteomes" id="UP000319383">
    <property type="component" value="Chromosome"/>
</dbReference>
<evidence type="ECO:0000256" key="7">
    <source>
        <dbReference type="SAM" id="MobiDB-lite"/>
    </source>
</evidence>
<keyword evidence="5 8" id="KW-1133">Transmembrane helix</keyword>